<dbReference type="Proteomes" id="UP000204663">
    <property type="component" value="Segment"/>
</dbReference>
<accession>A1YJ09</accession>
<dbReference type="EMBL" id="MZ292981">
    <property type="protein sequence ID" value="QWS70891.1"/>
    <property type="molecule type" value="Genomic_DNA"/>
</dbReference>
<evidence type="ECO:0000313" key="5">
    <source>
        <dbReference type="EMBL" id="QED40075.1"/>
    </source>
</evidence>
<dbReference type="RefSeq" id="YP_001036311.1">
    <property type="nucleotide sequence ID" value="NC_009011.2"/>
</dbReference>
<keyword evidence="1" id="KW-0812">Transmembrane</keyword>
<keyword evidence="7" id="KW-1185">Reference proteome</keyword>
<dbReference type="OrthoDB" id="26028at10239"/>
<name>A1YJ09_NPVSF</name>
<keyword evidence="1" id="KW-0472">Membrane</keyword>
<organism evidence="2 7">
    <name type="scientific">Spodoptera frugiperda nuclear polyhedrosis virus</name>
    <name type="common">SfNPV</name>
    <dbReference type="NCBI Taxonomy" id="10455"/>
    <lineage>
        <taxon>Viruses</taxon>
        <taxon>Viruses incertae sedis</taxon>
        <taxon>Naldaviricetes</taxon>
        <taxon>Lefavirales</taxon>
        <taxon>Baculoviridae</taxon>
        <taxon>Alphabaculovirus</taxon>
        <taxon>Alphabaculovirus spofrugiperdae</taxon>
    </lineage>
</organism>
<feature type="transmembrane region" description="Helical" evidence="1">
    <location>
        <begin position="70"/>
        <end position="88"/>
    </location>
</feature>
<dbReference type="KEGG" id="vg:5176000"/>
<dbReference type="EMBL" id="EF035042">
    <property type="protein sequence ID" value="ABM45730.1"/>
    <property type="molecule type" value="Genomic_DNA"/>
</dbReference>
<dbReference type="EMBL" id="EU258200">
    <property type="protein sequence ID" value="ACA02576.1"/>
    <property type="molecule type" value="Genomic_DNA"/>
</dbReference>
<sequence>MMPFALLTSALITSYIENNITLLRSNSDDDSSNGGGEDKLKDIETVFAIIMEEISKIEKTENSDVSYTKIIIGILVLMALFTLKTKIYRMSSCLRKKRLYKAREEIPLENITIQELNYNVIESPATSSPPPPLPPKLLER</sequence>
<reference evidence="2 7" key="2">
    <citation type="journal article" date="2008" name="J. Gen. Virol.">
        <title>Genomic sequence analysis of a fast-killing isolate of Spodoptera frugiperda multiple nucleopolyhedrovirus.</title>
        <authorList>
            <person name="Harrison R.L."/>
            <person name="Puttler B."/>
            <person name="Popham H.J."/>
        </authorList>
    </citation>
    <scope>NUCLEOTIDE SEQUENCE [LARGE SCALE GENOMIC DNA]</scope>
    <source>
        <strain evidence="2">3AP2</strain>
    </source>
</reference>
<reference evidence="6" key="6">
    <citation type="submission" date="2021-05" db="EMBL/GenBank/DDBJ databases">
        <title>Genome sequence of the Spodoptera frugiperda multiple nucleopolyhedrovirus (SfMNPV) isolated from the fall armyworm, Spodoptera frugiperda, in Nigeria, Africa.</title>
        <authorList>
            <person name="Wennmann J.T."/>
            <person name="Tepa-Yotto G.T."/>
            <person name="Jehle J.A."/>
            <person name="Goergen G."/>
        </authorList>
    </citation>
    <scope>NUCLEOTIDE SEQUENCE</scope>
    <source>
        <strain evidence="6">KA1</strain>
    </source>
</reference>
<evidence type="ECO:0000313" key="3">
    <source>
        <dbReference type="EMBL" id="ACA02576.1"/>
    </source>
</evidence>
<reference evidence="2" key="4">
    <citation type="submission" date="2009-09" db="EMBL/GenBank/DDBJ databases">
        <authorList>
            <person name="Harrison R.L."/>
            <person name="Puttler B."/>
            <person name="Popham H.J."/>
        </authorList>
    </citation>
    <scope>NUCLEOTIDE SEQUENCE</scope>
    <source>
        <strain evidence="2">3AP2</strain>
    </source>
</reference>
<keyword evidence="1" id="KW-1133">Transmembrane helix</keyword>
<reference evidence="4" key="5">
    <citation type="submission" date="2019-02" db="EMBL/GenBank/DDBJ databases">
        <title>Genetic diversity of Spodoptera frugiperda multiple nucleopolyhedovirus and pathogenicity against corn- and rice-strain S. frugiperda larvae.</title>
        <authorList>
            <person name="Harrison R.L."/>
            <person name="Rowley D.L."/>
            <person name="Popham H.J."/>
        </authorList>
    </citation>
    <scope>NUCLEOTIDE SEQUENCE</scope>
    <source>
        <strain evidence="4">IIBBL BCIPV 281</strain>
        <strain evidence="5">IIBBL BCIPV 459</strain>
    </source>
</reference>
<evidence type="ECO:0000313" key="4">
    <source>
        <dbReference type="EMBL" id="QED39932.1"/>
    </source>
</evidence>
<dbReference type="EMBL" id="MK503923">
    <property type="protein sequence ID" value="QED39932.1"/>
    <property type="molecule type" value="Genomic_DNA"/>
</dbReference>
<evidence type="ECO:0000313" key="7">
    <source>
        <dbReference type="Proteomes" id="UP000204663"/>
    </source>
</evidence>
<protein>
    <submittedName>
        <fullName evidence="2">Uncharacterized protein</fullName>
    </submittedName>
</protein>
<evidence type="ECO:0000256" key="1">
    <source>
        <dbReference type="SAM" id="Phobius"/>
    </source>
</evidence>
<reference evidence="3" key="3">
    <citation type="journal article" date="2008" name="J. Gen. Virol.">
        <title>Analysis of the genome of Spodoptera frugiperda nucleopolyhedrovirus (SfMNPV-19) and of the high genomic heterogeneity in group II nucleopolyhedroviruses.</title>
        <authorList>
            <person name="Wolff J.L."/>
            <person name="Valicente F.H."/>
            <person name="Martins R."/>
            <person name="Oliveira J.V."/>
            <person name="Zanotto P.M."/>
        </authorList>
    </citation>
    <scope>NUCLEOTIDE SEQUENCE</scope>
    <source>
        <strain evidence="3">19</strain>
    </source>
</reference>
<proteinExistence type="predicted"/>
<organismHost>
    <name type="scientific">Lepidoptera</name>
    <name type="common">moths &amp; butterflies</name>
    <dbReference type="NCBI Taxonomy" id="7088"/>
</organismHost>
<gene>
    <name evidence="6" type="primary">hypothetical protein</name>
</gene>
<dbReference type="EMBL" id="MK503924">
    <property type="protein sequence ID" value="QED40075.1"/>
    <property type="molecule type" value="Genomic_DNA"/>
</dbReference>
<evidence type="ECO:0000313" key="6">
    <source>
        <dbReference type="EMBL" id="QWS70891.1"/>
    </source>
</evidence>
<evidence type="ECO:0000313" key="2">
    <source>
        <dbReference type="EMBL" id="ABM45730.1"/>
    </source>
</evidence>
<reference evidence="3" key="1">
    <citation type="submission" date="2007-10" db="EMBL/GenBank/DDBJ databases">
        <authorList>
            <person name="Wolff J.L.C."/>
            <person name="Valicente F.H."/>
            <person name="Oliveira J.V.C."/>
            <person name="Zanotto P.M.A."/>
        </authorList>
    </citation>
    <scope>NUCLEOTIDE SEQUENCE</scope>
    <source>
        <strain evidence="3">19</strain>
    </source>
</reference>